<evidence type="ECO:0000256" key="5">
    <source>
        <dbReference type="ARBA" id="ARBA00023136"/>
    </source>
</evidence>
<dbReference type="Proteomes" id="UP000578352">
    <property type="component" value="Unassembled WGS sequence"/>
</dbReference>
<gene>
    <name evidence="7" type="ORF">HNR13_000591</name>
</gene>
<dbReference type="GO" id="GO:0005886">
    <property type="term" value="C:plasma membrane"/>
    <property type="evidence" value="ECO:0007669"/>
    <property type="project" value="UniProtKB-SubCell"/>
</dbReference>
<evidence type="ECO:0000256" key="2">
    <source>
        <dbReference type="ARBA" id="ARBA00022475"/>
    </source>
</evidence>
<feature type="transmembrane region" description="Helical" evidence="6">
    <location>
        <begin position="33"/>
        <end position="52"/>
    </location>
</feature>
<dbReference type="AlphaFoldDB" id="A0A853CSW3"/>
<evidence type="ECO:0000256" key="1">
    <source>
        <dbReference type="ARBA" id="ARBA00004651"/>
    </source>
</evidence>
<reference evidence="7 8" key="1">
    <citation type="submission" date="2020-07" db="EMBL/GenBank/DDBJ databases">
        <title>Sequencing the genomes of 1000 actinobacteria strains.</title>
        <authorList>
            <person name="Klenk H.-P."/>
        </authorList>
    </citation>
    <scope>NUCLEOTIDE SEQUENCE [LARGE SCALE GENOMIC DNA]</scope>
    <source>
        <strain evidence="7 8">DSM 15165</strain>
    </source>
</reference>
<comment type="subcellular location">
    <subcellularLocation>
        <location evidence="1">Cell membrane</location>
        <topology evidence="1">Multi-pass membrane protein</topology>
    </subcellularLocation>
</comment>
<proteinExistence type="predicted"/>
<dbReference type="GO" id="GO:0015075">
    <property type="term" value="F:monoatomic ion transmembrane transporter activity"/>
    <property type="evidence" value="ECO:0007669"/>
    <property type="project" value="InterPro"/>
</dbReference>
<evidence type="ECO:0000256" key="4">
    <source>
        <dbReference type="ARBA" id="ARBA00022989"/>
    </source>
</evidence>
<dbReference type="InterPro" id="IPR007208">
    <property type="entry name" value="MrpF/PhaF-like"/>
</dbReference>
<evidence type="ECO:0000256" key="3">
    <source>
        <dbReference type="ARBA" id="ARBA00022692"/>
    </source>
</evidence>
<dbReference type="EMBL" id="JACCFL010000001">
    <property type="protein sequence ID" value="NYJ22304.1"/>
    <property type="molecule type" value="Genomic_DNA"/>
</dbReference>
<keyword evidence="5 6" id="KW-0472">Membrane</keyword>
<evidence type="ECO:0000313" key="8">
    <source>
        <dbReference type="Proteomes" id="UP000578352"/>
    </source>
</evidence>
<dbReference type="Pfam" id="PF04066">
    <property type="entry name" value="MrpF_PhaF"/>
    <property type="match status" value="1"/>
</dbReference>
<keyword evidence="2" id="KW-1003">Cell membrane</keyword>
<organism evidence="7 8">
    <name type="scientific">Leifsonia shinshuensis</name>
    <dbReference type="NCBI Taxonomy" id="150026"/>
    <lineage>
        <taxon>Bacteria</taxon>
        <taxon>Bacillati</taxon>
        <taxon>Actinomycetota</taxon>
        <taxon>Actinomycetes</taxon>
        <taxon>Micrococcales</taxon>
        <taxon>Microbacteriaceae</taxon>
        <taxon>Leifsonia</taxon>
    </lineage>
</organism>
<protein>
    <submittedName>
        <fullName evidence="7">Multisubunit Na+/H+ antiporter MnhF subunit</fullName>
    </submittedName>
</protein>
<evidence type="ECO:0000256" key="6">
    <source>
        <dbReference type="SAM" id="Phobius"/>
    </source>
</evidence>
<keyword evidence="4 6" id="KW-1133">Transmembrane helix</keyword>
<dbReference type="RefSeq" id="WP_218881156.1">
    <property type="nucleotide sequence ID" value="NZ_BAABEH010000001.1"/>
</dbReference>
<feature type="transmembrane region" description="Helical" evidence="6">
    <location>
        <begin position="6"/>
        <end position="26"/>
    </location>
</feature>
<keyword evidence="3 6" id="KW-0812">Transmembrane</keyword>
<sequence length="106" mass="10892">MSLVWEVAIGVLIVAGPLVGLVLAARGEAVGRLVGLQLAGVTTVMILVAVSVGDGQTSYLIVPLTLAVLLTTGTLVFTRLIRQRSQRIADAQAADGDGDGPQGRRS</sequence>
<comment type="caution">
    <text evidence="7">The sequence shown here is derived from an EMBL/GenBank/DDBJ whole genome shotgun (WGS) entry which is preliminary data.</text>
</comment>
<feature type="transmembrane region" description="Helical" evidence="6">
    <location>
        <begin position="58"/>
        <end position="77"/>
    </location>
</feature>
<evidence type="ECO:0000313" key="7">
    <source>
        <dbReference type="EMBL" id="NYJ22304.1"/>
    </source>
</evidence>
<accession>A0A853CSW3</accession>
<name>A0A853CSW3_9MICO</name>